<organism evidence="1">
    <name type="scientific">marine sediment metagenome</name>
    <dbReference type="NCBI Taxonomy" id="412755"/>
    <lineage>
        <taxon>unclassified sequences</taxon>
        <taxon>metagenomes</taxon>
        <taxon>ecological metagenomes</taxon>
    </lineage>
</organism>
<proteinExistence type="predicted"/>
<dbReference type="AlphaFoldDB" id="X0ZRM7"/>
<reference evidence="1" key="1">
    <citation type="journal article" date="2014" name="Front. Microbiol.">
        <title>High frequency of phylogenetically diverse reductive dehalogenase-homologous genes in deep subseafloor sedimentary metagenomes.</title>
        <authorList>
            <person name="Kawai M."/>
            <person name="Futagami T."/>
            <person name="Toyoda A."/>
            <person name="Takaki Y."/>
            <person name="Nishi S."/>
            <person name="Hori S."/>
            <person name="Arai W."/>
            <person name="Tsubouchi T."/>
            <person name="Morono Y."/>
            <person name="Uchiyama I."/>
            <person name="Ito T."/>
            <person name="Fujiyama A."/>
            <person name="Inagaki F."/>
            <person name="Takami H."/>
        </authorList>
    </citation>
    <scope>NUCLEOTIDE SEQUENCE</scope>
    <source>
        <strain evidence="1">Expedition CK06-06</strain>
    </source>
</reference>
<dbReference type="EMBL" id="BART01006412">
    <property type="protein sequence ID" value="GAG63088.1"/>
    <property type="molecule type" value="Genomic_DNA"/>
</dbReference>
<evidence type="ECO:0000313" key="1">
    <source>
        <dbReference type="EMBL" id="GAG63088.1"/>
    </source>
</evidence>
<sequence length="35" mass="4086">NERLEKFFRPCGFCKVSSMIKRDFGNQIGKVSDFT</sequence>
<protein>
    <submittedName>
        <fullName evidence="1">Uncharacterized protein</fullName>
    </submittedName>
</protein>
<feature type="non-terminal residue" evidence="1">
    <location>
        <position position="1"/>
    </location>
</feature>
<comment type="caution">
    <text evidence="1">The sequence shown here is derived from an EMBL/GenBank/DDBJ whole genome shotgun (WGS) entry which is preliminary data.</text>
</comment>
<accession>X0ZRM7</accession>
<gene>
    <name evidence="1" type="ORF">S01H4_14626</name>
</gene>
<name>X0ZRM7_9ZZZZ</name>